<feature type="chain" id="PRO_5045920415" evidence="2">
    <location>
        <begin position="27"/>
        <end position="136"/>
    </location>
</feature>
<dbReference type="Proteomes" id="UP001252243">
    <property type="component" value="Unassembled WGS sequence"/>
</dbReference>
<organism evidence="3 4">
    <name type="scientific">Arthrobacter ginsengisoli</name>
    <dbReference type="NCBI Taxonomy" id="1356565"/>
    <lineage>
        <taxon>Bacteria</taxon>
        <taxon>Bacillati</taxon>
        <taxon>Actinomycetota</taxon>
        <taxon>Actinomycetes</taxon>
        <taxon>Micrococcales</taxon>
        <taxon>Micrococcaceae</taxon>
        <taxon>Arthrobacter</taxon>
    </lineage>
</organism>
<evidence type="ECO:0000256" key="2">
    <source>
        <dbReference type="SAM" id="SignalP"/>
    </source>
</evidence>
<keyword evidence="2" id="KW-0732">Signal</keyword>
<dbReference type="RefSeq" id="WP_310052297.1">
    <property type="nucleotide sequence ID" value="NZ_JAVDVQ010000004.1"/>
</dbReference>
<dbReference type="EMBL" id="JAVDVQ010000004">
    <property type="protein sequence ID" value="MDR7082158.1"/>
    <property type="molecule type" value="Genomic_DNA"/>
</dbReference>
<evidence type="ECO:0000256" key="1">
    <source>
        <dbReference type="SAM" id="MobiDB-lite"/>
    </source>
</evidence>
<proteinExistence type="predicted"/>
<evidence type="ECO:0000313" key="4">
    <source>
        <dbReference type="Proteomes" id="UP001252243"/>
    </source>
</evidence>
<name>A0ABU1UAD7_9MICC</name>
<gene>
    <name evidence="3" type="ORF">J2X01_001443</name>
</gene>
<evidence type="ECO:0000313" key="3">
    <source>
        <dbReference type="EMBL" id="MDR7082158.1"/>
    </source>
</evidence>
<feature type="region of interest" description="Disordered" evidence="1">
    <location>
        <begin position="52"/>
        <end position="100"/>
    </location>
</feature>
<reference evidence="3 4" key="1">
    <citation type="submission" date="2023-07" db="EMBL/GenBank/DDBJ databases">
        <title>Sorghum-associated microbial communities from plants grown in Nebraska, USA.</title>
        <authorList>
            <person name="Schachtman D."/>
        </authorList>
    </citation>
    <scope>NUCLEOTIDE SEQUENCE [LARGE SCALE GENOMIC DNA]</scope>
    <source>
        <strain evidence="3 4">BE167</strain>
    </source>
</reference>
<accession>A0ABU1UAD7</accession>
<protein>
    <submittedName>
        <fullName evidence="3">Membrane protein YkoI</fullName>
    </submittedName>
</protein>
<feature type="signal peptide" evidence="2">
    <location>
        <begin position="1"/>
        <end position="26"/>
    </location>
</feature>
<sequence length="136" mass="13817">MGKKALVITGAAAAAVILGGATVAVAASAQTAAFRLPDARVAAVDLDRSLRAATAEAPDHDDDSSQPALNADEQNKAGSAALASVGQGTVREVERENEGSSAYEVEVLLNDGTQVEVQLGADFQVLSQGAPERDDD</sequence>
<keyword evidence="4" id="KW-1185">Reference proteome</keyword>
<comment type="caution">
    <text evidence="3">The sequence shown here is derived from an EMBL/GenBank/DDBJ whole genome shotgun (WGS) entry which is preliminary data.</text>
</comment>
<dbReference type="Gene3D" id="3.30.505.20">
    <property type="match status" value="1"/>
</dbReference>